<protein>
    <recommendedName>
        <fullName evidence="1">F-box domain-containing protein</fullName>
    </recommendedName>
</protein>
<dbReference type="Gene3D" id="3.80.10.10">
    <property type="entry name" value="Ribonuclease Inhibitor"/>
    <property type="match status" value="1"/>
</dbReference>
<dbReference type="Proteomes" id="UP000605846">
    <property type="component" value="Unassembled WGS sequence"/>
</dbReference>
<proteinExistence type="predicted"/>
<dbReference type="AlphaFoldDB" id="A0A8H7BYM7"/>
<gene>
    <name evidence="2" type="ORF">EC973_000622</name>
</gene>
<accession>A0A8H7BYM7</accession>
<evidence type="ECO:0000313" key="3">
    <source>
        <dbReference type="Proteomes" id="UP000605846"/>
    </source>
</evidence>
<evidence type="ECO:0000259" key="1">
    <source>
        <dbReference type="PROSITE" id="PS50181"/>
    </source>
</evidence>
<organism evidence="2 3">
    <name type="scientific">Apophysomyces ossiformis</name>
    <dbReference type="NCBI Taxonomy" id="679940"/>
    <lineage>
        <taxon>Eukaryota</taxon>
        <taxon>Fungi</taxon>
        <taxon>Fungi incertae sedis</taxon>
        <taxon>Mucoromycota</taxon>
        <taxon>Mucoromycotina</taxon>
        <taxon>Mucoromycetes</taxon>
        <taxon>Mucorales</taxon>
        <taxon>Mucorineae</taxon>
        <taxon>Mucoraceae</taxon>
        <taxon>Apophysomyces</taxon>
    </lineage>
</organism>
<name>A0A8H7BYM7_9FUNG</name>
<dbReference type="InterPro" id="IPR036047">
    <property type="entry name" value="F-box-like_dom_sf"/>
</dbReference>
<reference evidence="2" key="1">
    <citation type="submission" date="2020-01" db="EMBL/GenBank/DDBJ databases">
        <title>Genome Sequencing of Three Apophysomyces-Like Fungal Strains Confirms a Novel Fungal Genus in the Mucoromycota with divergent Burkholderia-like Endosymbiotic Bacteria.</title>
        <authorList>
            <person name="Stajich J.E."/>
            <person name="Macias A.M."/>
            <person name="Carter-House D."/>
            <person name="Lovett B."/>
            <person name="Kasson L.R."/>
            <person name="Berry K."/>
            <person name="Grigoriev I."/>
            <person name="Chang Y."/>
            <person name="Spatafora J."/>
            <person name="Kasson M.T."/>
        </authorList>
    </citation>
    <scope>NUCLEOTIDE SEQUENCE</scope>
    <source>
        <strain evidence="2">NRRL A-21654</strain>
    </source>
</reference>
<dbReference type="InterPro" id="IPR001810">
    <property type="entry name" value="F-box_dom"/>
</dbReference>
<dbReference type="CDD" id="cd09917">
    <property type="entry name" value="F-box_SF"/>
    <property type="match status" value="1"/>
</dbReference>
<dbReference type="InterPro" id="IPR032675">
    <property type="entry name" value="LRR_dom_sf"/>
</dbReference>
<dbReference type="EMBL" id="JABAYA010000011">
    <property type="protein sequence ID" value="KAF7731207.1"/>
    <property type="molecule type" value="Genomic_DNA"/>
</dbReference>
<dbReference type="SUPFAM" id="SSF52058">
    <property type="entry name" value="L domain-like"/>
    <property type="match status" value="1"/>
</dbReference>
<dbReference type="Pfam" id="PF00646">
    <property type="entry name" value="F-box"/>
    <property type="match status" value="1"/>
</dbReference>
<dbReference type="PROSITE" id="PS50181">
    <property type="entry name" value="FBOX"/>
    <property type="match status" value="1"/>
</dbReference>
<evidence type="ECO:0000313" key="2">
    <source>
        <dbReference type="EMBL" id="KAF7731207.1"/>
    </source>
</evidence>
<feature type="domain" description="F-box" evidence="1">
    <location>
        <begin position="14"/>
        <end position="59"/>
    </location>
</feature>
<keyword evidence="3" id="KW-1185">Reference proteome</keyword>
<dbReference type="OrthoDB" id="2384815at2759"/>
<sequence>MKKWIAPFKHLSICAPLERLPSELLENIANRLPRRTLNILVRVCRSWNVALTPVLYSSADTLSPQQLDSLIKTLTSTATQKQLGHLIRRLRVWDTLSDSQLQSLTELCPNLVELCGTVCETSNISPYLYAWKYLTATYLTVCLNTPQHFHTGFSKQLLTHLTLTTRGISTWIDLIREFVSLRSLCIEAKGEGDVNDHELDRISFGDLENLQNSLPKLECLAIYLLWVEGEIPLHLIPCHTVRNLIWVAENPGQCIRYISLKYTNLEELYLAETSHLVYTKLTLAPLMKSCSNLKQLVICDNLKLYYLLLDMLASAGAPLTHITFIKCKEDFVAKYLHHFKETLTSVNLRDIDSLYTQSFLSNLHLYTSLTDLAVKCSLELGINSILSSVKALRNLFIQARRIHLVENDRFTLSRHLKELVLIVDDMDDQIYPYLAHYHPSLTRFEISYSDTCNRPCFIYYPHPGLKVLAVNYENSCVFRVLQSHVAEKTTKLCWRLRSEATRNVRWYYWNRLSKKSPPFQRLEISQVQDIADLREDDDKYSLSTEPDQVIIQQKMVFTAFGKPIVFVQCHFVDEMYLNGRDCSYA</sequence>
<comment type="caution">
    <text evidence="2">The sequence shown here is derived from an EMBL/GenBank/DDBJ whole genome shotgun (WGS) entry which is preliminary data.</text>
</comment>
<dbReference type="SUPFAM" id="SSF81383">
    <property type="entry name" value="F-box domain"/>
    <property type="match status" value="1"/>
</dbReference>